<dbReference type="Pfam" id="PF17919">
    <property type="entry name" value="RT_RNaseH_2"/>
    <property type="match status" value="1"/>
</dbReference>
<dbReference type="InterPro" id="IPR036397">
    <property type="entry name" value="RNaseH_sf"/>
</dbReference>
<proteinExistence type="predicted"/>
<dbReference type="InterPro" id="IPR041577">
    <property type="entry name" value="RT_RNaseH_2"/>
</dbReference>
<dbReference type="PROSITE" id="PS50994">
    <property type="entry name" value="INTEGRASE"/>
    <property type="match status" value="1"/>
</dbReference>
<dbReference type="GO" id="GO:0003824">
    <property type="term" value="F:catalytic activity"/>
    <property type="evidence" value="ECO:0007669"/>
    <property type="project" value="UniProtKB-KW"/>
</dbReference>
<evidence type="ECO:0000313" key="3">
    <source>
        <dbReference type="EMBL" id="CAC5422529.1"/>
    </source>
</evidence>
<dbReference type="SUPFAM" id="SSF53098">
    <property type="entry name" value="Ribonuclease H-like"/>
    <property type="match status" value="1"/>
</dbReference>
<feature type="domain" description="Integrase catalytic" evidence="2">
    <location>
        <begin position="152"/>
        <end position="251"/>
    </location>
</feature>
<dbReference type="Proteomes" id="UP000507470">
    <property type="component" value="Unassembled WGS sequence"/>
</dbReference>
<evidence type="ECO:0000259" key="2">
    <source>
        <dbReference type="PROSITE" id="PS50994"/>
    </source>
</evidence>
<sequence>MFTWGTDQQLAAFDSLKTHLKSTPILAYPLPKQIFILNTNASNTSIGPVLSQIQEGVEKVTSFTCRRLGLAQEKYCVAHKELLVVVSFTEKFKHYLLGQRFLLRIDHSSLTRIGKDHSKASAANTAANCTLNGKNLKQTVRVPRAPLISIPPIDEPFQRIALDLIGPLPMTDSKNRYALVCVDYATKYREAIPLKDHEARTVANALISLFFRVGISKELLTDQGSNFMSKLMVGVCRLHSYFSTSNRDVQF</sequence>
<dbReference type="PANTHER" id="PTHR37984">
    <property type="entry name" value="PROTEIN CBG26694"/>
    <property type="match status" value="1"/>
</dbReference>
<protein>
    <recommendedName>
        <fullName evidence="2">Integrase catalytic domain-containing protein</fullName>
    </recommendedName>
</protein>
<organism evidence="3 4">
    <name type="scientific">Mytilus coruscus</name>
    <name type="common">Sea mussel</name>
    <dbReference type="NCBI Taxonomy" id="42192"/>
    <lineage>
        <taxon>Eukaryota</taxon>
        <taxon>Metazoa</taxon>
        <taxon>Spiralia</taxon>
        <taxon>Lophotrochozoa</taxon>
        <taxon>Mollusca</taxon>
        <taxon>Bivalvia</taxon>
        <taxon>Autobranchia</taxon>
        <taxon>Pteriomorphia</taxon>
        <taxon>Mytilida</taxon>
        <taxon>Mytiloidea</taxon>
        <taxon>Mytilidae</taxon>
        <taxon>Mytilinae</taxon>
        <taxon>Mytilus</taxon>
    </lineage>
</organism>
<evidence type="ECO:0000256" key="1">
    <source>
        <dbReference type="ARBA" id="ARBA00023268"/>
    </source>
</evidence>
<dbReference type="OrthoDB" id="10059697at2759"/>
<evidence type="ECO:0000313" key="4">
    <source>
        <dbReference type="Proteomes" id="UP000507470"/>
    </source>
</evidence>
<dbReference type="InterPro" id="IPR001584">
    <property type="entry name" value="Integrase_cat-core"/>
</dbReference>
<name>A0A6J8EPH0_MYTCO</name>
<dbReference type="Gene3D" id="3.30.420.10">
    <property type="entry name" value="Ribonuclease H-like superfamily/Ribonuclease H"/>
    <property type="match status" value="1"/>
</dbReference>
<dbReference type="GO" id="GO:0015074">
    <property type="term" value="P:DNA integration"/>
    <property type="evidence" value="ECO:0007669"/>
    <property type="project" value="InterPro"/>
</dbReference>
<dbReference type="GO" id="GO:0003676">
    <property type="term" value="F:nucleic acid binding"/>
    <property type="evidence" value="ECO:0007669"/>
    <property type="project" value="InterPro"/>
</dbReference>
<dbReference type="AlphaFoldDB" id="A0A6J8EPH0"/>
<accession>A0A6J8EPH0</accession>
<reference evidence="3 4" key="1">
    <citation type="submission" date="2020-06" db="EMBL/GenBank/DDBJ databases">
        <authorList>
            <person name="Li R."/>
            <person name="Bekaert M."/>
        </authorList>
    </citation>
    <scope>NUCLEOTIDE SEQUENCE [LARGE SCALE GENOMIC DNA]</scope>
    <source>
        <strain evidence="4">wild</strain>
    </source>
</reference>
<dbReference type="SUPFAM" id="SSF56672">
    <property type="entry name" value="DNA/RNA polymerases"/>
    <property type="match status" value="1"/>
</dbReference>
<keyword evidence="1" id="KW-0511">Multifunctional enzyme</keyword>
<dbReference type="EMBL" id="CACVKT020009620">
    <property type="protein sequence ID" value="CAC5422529.1"/>
    <property type="molecule type" value="Genomic_DNA"/>
</dbReference>
<keyword evidence="4" id="KW-1185">Reference proteome</keyword>
<dbReference type="InterPro" id="IPR012337">
    <property type="entry name" value="RNaseH-like_sf"/>
</dbReference>
<dbReference type="PANTHER" id="PTHR37984:SF5">
    <property type="entry name" value="PROTEIN NYNRIN-LIKE"/>
    <property type="match status" value="1"/>
</dbReference>
<dbReference type="InterPro" id="IPR050951">
    <property type="entry name" value="Retrovirus_Pol_polyprotein"/>
</dbReference>
<gene>
    <name evidence="3" type="ORF">MCOR_54574</name>
</gene>
<dbReference type="Pfam" id="PF00665">
    <property type="entry name" value="rve"/>
    <property type="match status" value="1"/>
</dbReference>
<dbReference type="InterPro" id="IPR043502">
    <property type="entry name" value="DNA/RNA_pol_sf"/>
</dbReference>